<keyword evidence="2" id="KW-1185">Reference proteome</keyword>
<dbReference type="Proteomes" id="UP000002236">
    <property type="component" value="Segment"/>
</dbReference>
<dbReference type="PANTHER" id="PTHR37952">
    <property type="match status" value="1"/>
</dbReference>
<dbReference type="PANTHER" id="PTHR37952:SF2">
    <property type="entry name" value="PROTEIN CREA"/>
    <property type="match status" value="1"/>
</dbReference>
<dbReference type="GeneID" id="9861700"/>
<evidence type="ECO:0000313" key="1">
    <source>
        <dbReference type="EMBL" id="ADM80136.1"/>
    </source>
</evidence>
<dbReference type="KEGG" id="vg:9861700"/>
<dbReference type="RefSeq" id="YP_003969582.1">
    <property type="nucleotide sequence ID" value="NC_014636.1"/>
</dbReference>
<organism evidence="1 2">
    <name type="scientific">Aeromonas phage phiAS5</name>
    <dbReference type="NCBI Taxonomy" id="879630"/>
    <lineage>
        <taxon>Viruses</taxon>
        <taxon>Duplodnaviria</taxon>
        <taxon>Heunggongvirae</taxon>
        <taxon>Uroviricota</taxon>
        <taxon>Caudoviricetes</taxon>
        <taxon>Pantevenvirales</taxon>
        <taxon>Straboviridae</taxon>
        <taxon>Chrysonvirus</taxon>
        <taxon>Chrysonvirus as5</taxon>
    </lineage>
</organism>
<reference evidence="1 2" key="1">
    <citation type="journal article" date="2012" name="Vet. Microbiol.">
        <title>Complete genome sequence and characterization of a broad-host range T4-like bacteriophage phiAS5 infecting Aeromonas salmonicida subsp. salmonicida.</title>
        <authorList>
            <person name="Kim J.H."/>
            <person name="Son J.S."/>
            <person name="Choi Y.J."/>
            <person name="Choresca C.H.Jr."/>
            <person name="Shin S.P."/>
            <person name="Han J.E."/>
            <person name="Jun J.W."/>
            <person name="Park S.C."/>
        </authorList>
    </citation>
    <scope>NUCLEOTIDE SEQUENCE [LARGE SCALE GENOMIC DNA]</scope>
</reference>
<dbReference type="EMBL" id="HM452126">
    <property type="protein sequence ID" value="ADM80136.1"/>
    <property type="molecule type" value="Genomic_DNA"/>
</dbReference>
<dbReference type="OrthoDB" id="13398at10239"/>
<proteinExistence type="predicted"/>
<dbReference type="Pfam" id="PF05981">
    <property type="entry name" value="CreA"/>
    <property type="match status" value="1"/>
</dbReference>
<gene>
    <name evidence="1" type="ORF">phiAS5_ORF0293</name>
</gene>
<evidence type="ECO:0000313" key="2">
    <source>
        <dbReference type="Proteomes" id="UP000002236"/>
    </source>
</evidence>
<accession>E1A247</accession>
<dbReference type="InterPro" id="IPR010292">
    <property type="entry name" value="Uncharacterised_CreA"/>
</dbReference>
<protein>
    <submittedName>
        <fullName evidence="1">Uncharacterized protein</fullName>
    </submittedName>
</protein>
<sequence length="141" mass="15774">MKKFCQGLMFVCAMLTIGAVKADTLYEVETSGLVFKDTLSVEVFTDPDYPNVTCYVNLPSRSLSFEDQTDVAMQCVSAPFESGVELTSRKNIFSQKKGLFFKSMVIDRVYDKEHMNMVYVSYTKKMDGDNASSAITVVPVL</sequence>
<name>E1A247_9CAUD</name>